<dbReference type="Gene3D" id="1.25.40.10">
    <property type="entry name" value="Tetratricopeptide repeat domain"/>
    <property type="match status" value="1"/>
</dbReference>
<evidence type="ECO:0000259" key="2">
    <source>
        <dbReference type="PROSITE" id="PS50280"/>
    </source>
</evidence>
<accession>A0AA39WQL4</accession>
<gene>
    <name evidence="3" type="ORF">B0T14DRAFT_566384</name>
</gene>
<dbReference type="InterPro" id="IPR046341">
    <property type="entry name" value="SET_dom_sf"/>
</dbReference>
<dbReference type="SMART" id="SM00317">
    <property type="entry name" value="SET"/>
    <property type="match status" value="1"/>
</dbReference>
<comment type="caution">
    <text evidence="3">The sequence shown here is derived from an EMBL/GenBank/DDBJ whole genome shotgun (WGS) entry which is preliminary data.</text>
</comment>
<name>A0AA39WQL4_9PEZI</name>
<dbReference type="Gene3D" id="2.170.270.10">
    <property type="entry name" value="SET domain"/>
    <property type="match status" value="1"/>
</dbReference>
<dbReference type="InterPro" id="IPR001214">
    <property type="entry name" value="SET_dom"/>
</dbReference>
<evidence type="ECO:0000313" key="4">
    <source>
        <dbReference type="Proteomes" id="UP001175000"/>
    </source>
</evidence>
<dbReference type="EMBL" id="JAULSU010000004">
    <property type="protein sequence ID" value="KAK0619545.1"/>
    <property type="molecule type" value="Genomic_DNA"/>
</dbReference>
<dbReference type="SUPFAM" id="SSF82199">
    <property type="entry name" value="SET domain"/>
    <property type="match status" value="1"/>
</dbReference>
<feature type="domain" description="SET" evidence="2">
    <location>
        <begin position="129"/>
        <end position="288"/>
    </location>
</feature>
<proteinExistence type="predicted"/>
<reference evidence="3" key="1">
    <citation type="submission" date="2023-06" db="EMBL/GenBank/DDBJ databases">
        <title>Genome-scale phylogeny and comparative genomics of the fungal order Sordariales.</title>
        <authorList>
            <consortium name="Lawrence Berkeley National Laboratory"/>
            <person name="Hensen N."/>
            <person name="Bonometti L."/>
            <person name="Westerberg I."/>
            <person name="Brannstrom I.O."/>
            <person name="Guillou S."/>
            <person name="Cros-Aarteil S."/>
            <person name="Calhoun S."/>
            <person name="Haridas S."/>
            <person name="Kuo A."/>
            <person name="Mondo S."/>
            <person name="Pangilinan J."/>
            <person name="Riley R."/>
            <person name="Labutti K."/>
            <person name="Andreopoulos B."/>
            <person name="Lipzen A."/>
            <person name="Chen C."/>
            <person name="Yanf M."/>
            <person name="Daum C."/>
            <person name="Ng V."/>
            <person name="Clum A."/>
            <person name="Steindorff A."/>
            <person name="Ohm R."/>
            <person name="Martin F."/>
            <person name="Silar P."/>
            <person name="Natvig D."/>
            <person name="Lalanne C."/>
            <person name="Gautier V."/>
            <person name="Ament-Velasquez S.L."/>
            <person name="Kruys A."/>
            <person name="Hutchinson M.I."/>
            <person name="Powell A.J."/>
            <person name="Barry K."/>
            <person name="Miller A.N."/>
            <person name="Grigoriev I.V."/>
            <person name="Debuchy R."/>
            <person name="Gladieux P."/>
            <person name="Thoren M.H."/>
            <person name="Johannesson H."/>
        </authorList>
    </citation>
    <scope>NUCLEOTIDE SEQUENCE</scope>
    <source>
        <strain evidence="3">CBS 606.72</strain>
    </source>
</reference>
<feature type="signal peptide" evidence="1">
    <location>
        <begin position="1"/>
        <end position="17"/>
    </location>
</feature>
<sequence length="426" mass="47348">MFLTLISHLFLASPIHAQIYGINPTSPNNPPGPLSPLPHHTTCAPLLDDTDPPLFSPHEPWSFPPHCTPPGSKNQPKLCTFTVTSLRGDGGISLVTTPQVGAHLAHVLQDADIAWLEKQRGYPLAAAPDTPYVIKTAPKETSHDAKESKKKETKGLGVFAKRLIKEGEILMAEPPIMVRLTEQRYWKVRDVYQALSQASVRLPLREKEKLLGLSRSGKGYVVDDVLKTNVFHVTVQGVDHTGLYPLIARINHDCRPNAFVRYSPRTLVVEAVAYKDIQPGEEVSVSYLPLNLLTEQRTQLIKEWGFNCTCSLCTNPQLFKGSDKNRDRIQQILESLDHNENRTQAKVQAAVDEVEELVVKEGLAGQLGDFHGIIADIYLNVGDLKKARKYGKSAVKLLGHYAGVDNMRTDRAVAFLRELDALEARR</sequence>
<keyword evidence="4" id="KW-1185">Reference proteome</keyword>
<organism evidence="3 4">
    <name type="scientific">Immersiella caudata</name>
    <dbReference type="NCBI Taxonomy" id="314043"/>
    <lineage>
        <taxon>Eukaryota</taxon>
        <taxon>Fungi</taxon>
        <taxon>Dikarya</taxon>
        <taxon>Ascomycota</taxon>
        <taxon>Pezizomycotina</taxon>
        <taxon>Sordariomycetes</taxon>
        <taxon>Sordariomycetidae</taxon>
        <taxon>Sordariales</taxon>
        <taxon>Lasiosphaeriaceae</taxon>
        <taxon>Immersiella</taxon>
    </lineage>
</organism>
<dbReference type="InterPro" id="IPR011990">
    <property type="entry name" value="TPR-like_helical_dom_sf"/>
</dbReference>
<protein>
    <recommendedName>
        <fullName evidence="2">SET domain-containing protein</fullName>
    </recommendedName>
</protein>
<keyword evidence="1" id="KW-0732">Signal</keyword>
<evidence type="ECO:0000313" key="3">
    <source>
        <dbReference type="EMBL" id="KAK0619545.1"/>
    </source>
</evidence>
<evidence type="ECO:0000256" key="1">
    <source>
        <dbReference type="SAM" id="SignalP"/>
    </source>
</evidence>
<dbReference type="PANTHER" id="PTHR47332:SF6">
    <property type="entry name" value="SET DOMAIN-CONTAINING PROTEIN"/>
    <property type="match status" value="1"/>
</dbReference>
<dbReference type="InterPro" id="IPR053185">
    <property type="entry name" value="SET_domain_protein"/>
</dbReference>
<dbReference type="Proteomes" id="UP001175000">
    <property type="component" value="Unassembled WGS sequence"/>
</dbReference>
<dbReference type="CDD" id="cd20071">
    <property type="entry name" value="SET_SMYD"/>
    <property type="match status" value="1"/>
</dbReference>
<feature type="chain" id="PRO_5041361870" description="SET domain-containing protein" evidence="1">
    <location>
        <begin position="18"/>
        <end position="426"/>
    </location>
</feature>
<dbReference type="PROSITE" id="PS50280">
    <property type="entry name" value="SET"/>
    <property type="match status" value="1"/>
</dbReference>
<dbReference type="AlphaFoldDB" id="A0AA39WQL4"/>
<dbReference type="Pfam" id="PF00856">
    <property type="entry name" value="SET"/>
    <property type="match status" value="1"/>
</dbReference>
<dbReference type="PANTHER" id="PTHR47332">
    <property type="entry name" value="SET DOMAIN-CONTAINING PROTEIN 5"/>
    <property type="match status" value="1"/>
</dbReference>